<keyword evidence="1" id="KW-0812">Transmembrane</keyword>
<sequence length="67" mass="7551">MDKKNYSHVAFWFLAAINIISLFESIISKEGFSLLTEPEFQNLLLLAILQKLVKLSSVRVPDAGDIN</sequence>
<organism evidence="2 3">
    <name type="scientific">Alteromonas mediterranea</name>
    <dbReference type="NCBI Taxonomy" id="314275"/>
    <lineage>
        <taxon>Bacteria</taxon>
        <taxon>Pseudomonadati</taxon>
        <taxon>Pseudomonadota</taxon>
        <taxon>Gammaproteobacteria</taxon>
        <taxon>Alteromonadales</taxon>
        <taxon>Alteromonadaceae</taxon>
        <taxon>Alteromonas/Salinimonas group</taxon>
        <taxon>Alteromonas</taxon>
    </lineage>
</organism>
<evidence type="ECO:0000313" key="2">
    <source>
        <dbReference type="EMBL" id="AMJ77920.1"/>
    </source>
</evidence>
<reference evidence="2 3" key="1">
    <citation type="submission" date="2015-12" db="EMBL/GenBank/DDBJ databases">
        <title>Intraspecies pangenome expansion in the marine bacterium Alteromonas.</title>
        <authorList>
            <person name="Lopez-Perez M."/>
            <person name="Rodriguez-Valera F."/>
        </authorList>
    </citation>
    <scope>NUCLEOTIDE SEQUENCE [LARGE SCALE GENOMIC DNA]</scope>
    <source>
        <strain evidence="2 3">UM8</strain>
    </source>
</reference>
<evidence type="ECO:0000313" key="3">
    <source>
        <dbReference type="Proteomes" id="UP000061468"/>
    </source>
</evidence>
<name>A0AAC9F6U7_9ALTE</name>
<dbReference type="AlphaFoldDB" id="A0AAC9F6U7"/>
<keyword evidence="1" id="KW-1133">Transmembrane helix</keyword>
<dbReference type="Proteomes" id="UP000061468">
    <property type="component" value="Chromosome"/>
</dbReference>
<dbReference type="EMBL" id="CP013928">
    <property type="protein sequence ID" value="AMJ77920.1"/>
    <property type="molecule type" value="Genomic_DNA"/>
</dbReference>
<dbReference type="OMA" id="YSHVAFW"/>
<accession>A0AAC9F6U7</accession>
<proteinExistence type="predicted"/>
<protein>
    <submittedName>
        <fullName evidence="2">Uncharacterized protein</fullName>
    </submittedName>
</protein>
<evidence type="ECO:0000256" key="1">
    <source>
        <dbReference type="SAM" id="Phobius"/>
    </source>
</evidence>
<dbReference type="RefSeq" id="WP_012517765.1">
    <property type="nucleotide sequence ID" value="NZ_CAKMLI010000034.1"/>
</dbReference>
<gene>
    <name evidence="2" type="ORF">AV942_06125</name>
</gene>
<keyword evidence="1" id="KW-0472">Membrane</keyword>
<feature type="transmembrane region" description="Helical" evidence="1">
    <location>
        <begin position="6"/>
        <end position="27"/>
    </location>
</feature>